<evidence type="ECO:0000313" key="2">
    <source>
        <dbReference type="Proteomes" id="UP000765509"/>
    </source>
</evidence>
<reference evidence="1" key="1">
    <citation type="submission" date="2021-03" db="EMBL/GenBank/DDBJ databases">
        <title>Draft genome sequence of rust myrtle Austropuccinia psidii MF-1, a brazilian biotype.</title>
        <authorList>
            <person name="Quecine M.C."/>
            <person name="Pachon D.M.R."/>
            <person name="Bonatelli M.L."/>
            <person name="Correr F.H."/>
            <person name="Franceschini L.M."/>
            <person name="Leite T.F."/>
            <person name="Margarido G.R.A."/>
            <person name="Almeida C.A."/>
            <person name="Ferrarezi J.A."/>
            <person name="Labate C.A."/>
        </authorList>
    </citation>
    <scope>NUCLEOTIDE SEQUENCE</scope>
    <source>
        <strain evidence="1">MF-1</strain>
    </source>
</reference>
<evidence type="ECO:0000313" key="1">
    <source>
        <dbReference type="EMBL" id="MBW0475975.1"/>
    </source>
</evidence>
<organism evidence="1 2">
    <name type="scientific">Austropuccinia psidii MF-1</name>
    <dbReference type="NCBI Taxonomy" id="1389203"/>
    <lineage>
        <taxon>Eukaryota</taxon>
        <taxon>Fungi</taxon>
        <taxon>Dikarya</taxon>
        <taxon>Basidiomycota</taxon>
        <taxon>Pucciniomycotina</taxon>
        <taxon>Pucciniomycetes</taxon>
        <taxon>Pucciniales</taxon>
        <taxon>Sphaerophragmiaceae</taxon>
        <taxon>Austropuccinia</taxon>
    </lineage>
</organism>
<gene>
    <name evidence="1" type="ORF">O181_015690</name>
</gene>
<sequence length="125" mass="14575">MEPDFKEGDQVLVSTLNFNNLKVPKKMRESFLGPFTIIKLIGGNAVEVKITKEFCMKHPVLPKSLIKPYFQTEEDRFPSRKRNPTQPGPVEKIIKDWNIGLNGKDQRQYLVGFKTRQQKKIKSWQ</sequence>
<proteinExistence type="predicted"/>
<dbReference type="Proteomes" id="UP000765509">
    <property type="component" value="Unassembled WGS sequence"/>
</dbReference>
<name>A0A9Q3GR70_9BASI</name>
<dbReference type="EMBL" id="AVOT02004301">
    <property type="protein sequence ID" value="MBW0475975.1"/>
    <property type="molecule type" value="Genomic_DNA"/>
</dbReference>
<accession>A0A9Q3GR70</accession>
<dbReference type="AlphaFoldDB" id="A0A9Q3GR70"/>
<comment type="caution">
    <text evidence="1">The sequence shown here is derived from an EMBL/GenBank/DDBJ whole genome shotgun (WGS) entry which is preliminary data.</text>
</comment>
<protein>
    <submittedName>
        <fullName evidence="1">Uncharacterized protein</fullName>
    </submittedName>
</protein>
<keyword evidence="2" id="KW-1185">Reference proteome</keyword>